<accession>A0ABS1V4S2</accession>
<gene>
    <name evidence="4" type="ORF">JMJ55_15310</name>
</gene>
<dbReference type="InterPro" id="IPR028098">
    <property type="entry name" value="Glyco_trans_4-like_N"/>
</dbReference>
<evidence type="ECO:0000313" key="4">
    <source>
        <dbReference type="EMBL" id="MBL6456703.1"/>
    </source>
</evidence>
<organism evidence="4 5">
    <name type="scientific">Belnapia mucosa</name>
    <dbReference type="NCBI Taxonomy" id="2804532"/>
    <lineage>
        <taxon>Bacteria</taxon>
        <taxon>Pseudomonadati</taxon>
        <taxon>Pseudomonadota</taxon>
        <taxon>Alphaproteobacteria</taxon>
        <taxon>Acetobacterales</taxon>
        <taxon>Roseomonadaceae</taxon>
        <taxon>Belnapia</taxon>
    </lineage>
</organism>
<sequence>MRVLFLCHNHPALQAGGTEIFARNLFRELRDRHGVEGLLLAAVTSTHREALPGTMIQAAGQATDEWLLWLDHFDRFFLSQPDTYGLATLAPLIEELAPDIVHIHHLLQIGVETIDLIRRVAPRARLVFTAHDFFPLCPQEGQLLTTEGRLCHGPSLDGCLRCFPGRPPADLAMRQLQMRDLLGDFDRILVPSQFALGRYLADGWPAPRFAVMPNGVPEGPAVPARPAPDGRRDRFGFFGHINRFKGSLMLLRASRMLSEARVAHRVTLHGGAAYQSEAFMAEFEADLARAPDASFRGAYAPEELGRLMEAVDWVVIPSIWWENAPLVVQEAFRHRRPVICSGIGGTAEMVRNGIDGLHAPVRDPAGLAAVLRRAAETPGLWDGLVEGIRAPVGLAEAAREHLKLYQAALADAAA</sequence>
<dbReference type="PANTHER" id="PTHR12526:SF510">
    <property type="entry name" value="D-INOSITOL 3-PHOSPHATE GLYCOSYLTRANSFERASE"/>
    <property type="match status" value="1"/>
</dbReference>
<comment type="caution">
    <text evidence="4">The sequence shown here is derived from an EMBL/GenBank/DDBJ whole genome shotgun (WGS) entry which is preliminary data.</text>
</comment>
<evidence type="ECO:0000313" key="5">
    <source>
        <dbReference type="Proteomes" id="UP000606490"/>
    </source>
</evidence>
<dbReference type="SUPFAM" id="SSF53756">
    <property type="entry name" value="UDP-Glycosyltransferase/glycogen phosphorylase"/>
    <property type="match status" value="1"/>
</dbReference>
<reference evidence="4 5" key="1">
    <citation type="submission" date="2021-01" db="EMBL/GenBank/DDBJ databases">
        <title>Belnapia mucosa sp. nov. and Belnapia arida sp. nov., isolated from the Tabernas Desert (Almeria, Spain).</title>
        <authorList>
            <person name="Molina-Menor E."/>
            <person name="Vidal-Verdu A."/>
            <person name="Calonge A."/>
            <person name="Satari L."/>
            <person name="Pereto Magraner J."/>
            <person name="Porcar Miralles M."/>
        </authorList>
    </citation>
    <scope>NUCLEOTIDE SEQUENCE [LARGE SCALE GENOMIC DNA]</scope>
    <source>
        <strain evidence="4 5">T6</strain>
    </source>
</reference>
<dbReference type="Proteomes" id="UP000606490">
    <property type="component" value="Unassembled WGS sequence"/>
</dbReference>
<evidence type="ECO:0000256" key="1">
    <source>
        <dbReference type="ARBA" id="ARBA00022676"/>
    </source>
</evidence>
<dbReference type="CDD" id="cd03823">
    <property type="entry name" value="GT4_ExpE7-like"/>
    <property type="match status" value="1"/>
</dbReference>
<feature type="domain" description="Glycosyltransferase subfamily 4-like N-terminal" evidence="3">
    <location>
        <begin position="16"/>
        <end position="217"/>
    </location>
</feature>
<dbReference type="EMBL" id="JAEUXJ010000005">
    <property type="protein sequence ID" value="MBL6456703.1"/>
    <property type="molecule type" value="Genomic_DNA"/>
</dbReference>
<keyword evidence="5" id="KW-1185">Reference proteome</keyword>
<dbReference type="Gene3D" id="3.40.50.2000">
    <property type="entry name" value="Glycogen Phosphorylase B"/>
    <property type="match status" value="2"/>
</dbReference>
<dbReference type="PANTHER" id="PTHR12526">
    <property type="entry name" value="GLYCOSYLTRANSFERASE"/>
    <property type="match status" value="1"/>
</dbReference>
<protein>
    <submittedName>
        <fullName evidence="4">Glycosyltransferase family 4 protein</fullName>
    </submittedName>
</protein>
<dbReference type="Pfam" id="PF13439">
    <property type="entry name" value="Glyco_transf_4"/>
    <property type="match status" value="1"/>
</dbReference>
<dbReference type="Pfam" id="PF13692">
    <property type="entry name" value="Glyco_trans_1_4"/>
    <property type="match status" value="1"/>
</dbReference>
<proteinExistence type="predicted"/>
<keyword evidence="1" id="KW-0328">Glycosyltransferase</keyword>
<keyword evidence="2" id="KW-0808">Transferase</keyword>
<name>A0ABS1V4S2_9PROT</name>
<dbReference type="RefSeq" id="WP_202826418.1">
    <property type="nucleotide sequence ID" value="NZ_JAEUXJ010000005.1"/>
</dbReference>
<evidence type="ECO:0000256" key="2">
    <source>
        <dbReference type="ARBA" id="ARBA00022679"/>
    </source>
</evidence>
<evidence type="ECO:0000259" key="3">
    <source>
        <dbReference type="Pfam" id="PF13439"/>
    </source>
</evidence>